<name>A0A7J6EW91_CANSA</name>
<keyword evidence="6" id="KW-0687">Ribonucleoprotein</keyword>
<dbReference type="Pfam" id="PF23243">
    <property type="entry name" value="HEAT_HEATR1"/>
    <property type="match status" value="1"/>
</dbReference>
<evidence type="ECO:0000256" key="2">
    <source>
        <dbReference type="ARBA" id="ARBA00010559"/>
    </source>
</evidence>
<dbReference type="Pfam" id="PF12397">
    <property type="entry name" value="U3snoRNP10"/>
    <property type="match status" value="1"/>
</dbReference>
<dbReference type="InterPro" id="IPR016024">
    <property type="entry name" value="ARM-type_fold"/>
</dbReference>
<dbReference type="PANTHER" id="PTHR13457:SF1">
    <property type="entry name" value="HEAT REPEAT-CONTAINING PROTEIN 1"/>
    <property type="match status" value="1"/>
</dbReference>
<evidence type="ECO:0000313" key="9">
    <source>
        <dbReference type="Proteomes" id="UP000583929"/>
    </source>
</evidence>
<dbReference type="GO" id="GO:0030686">
    <property type="term" value="C:90S preribosome"/>
    <property type="evidence" value="ECO:0007669"/>
    <property type="project" value="TreeGrafter"/>
</dbReference>
<keyword evidence="4" id="KW-0698">rRNA processing</keyword>
<dbReference type="InterPro" id="IPR021150">
    <property type="entry name" value="Ubiq_cyt_c_chap"/>
</dbReference>
<feature type="domain" description="BP28 C-terminal" evidence="7">
    <location>
        <begin position="1874"/>
        <end position="2045"/>
    </location>
</feature>
<evidence type="ECO:0000256" key="6">
    <source>
        <dbReference type="ARBA" id="ARBA00023274"/>
    </source>
</evidence>
<keyword evidence="9" id="KW-1185">Reference proteome</keyword>
<proteinExistence type="inferred from homology"/>
<evidence type="ECO:0000313" key="8">
    <source>
        <dbReference type="EMBL" id="KAF4362691.1"/>
    </source>
</evidence>
<dbReference type="GO" id="GO:0000462">
    <property type="term" value="P:maturation of SSU-rRNA from tricistronic rRNA transcript (SSU-rRNA, 5.8S rRNA, LSU-rRNA)"/>
    <property type="evidence" value="ECO:0007669"/>
    <property type="project" value="TreeGrafter"/>
</dbReference>
<keyword evidence="3" id="KW-0690">Ribosome biogenesis</keyword>
<dbReference type="SUPFAM" id="SSF48371">
    <property type="entry name" value="ARM repeat"/>
    <property type="match status" value="2"/>
</dbReference>
<dbReference type="InterPro" id="IPR056384">
    <property type="entry name" value="ARM_At3g06530"/>
</dbReference>
<dbReference type="GO" id="GO:0032040">
    <property type="term" value="C:small-subunit processome"/>
    <property type="evidence" value="ECO:0007669"/>
    <property type="project" value="TreeGrafter"/>
</dbReference>
<protein>
    <recommendedName>
        <fullName evidence="7">BP28 C-terminal domain-containing protein</fullName>
    </recommendedName>
</protein>
<dbReference type="Pfam" id="PF03981">
    <property type="entry name" value="Ubiq_cyt_C_chap"/>
    <property type="match status" value="4"/>
</dbReference>
<evidence type="ECO:0000256" key="5">
    <source>
        <dbReference type="ARBA" id="ARBA00023242"/>
    </source>
</evidence>
<evidence type="ECO:0000256" key="3">
    <source>
        <dbReference type="ARBA" id="ARBA00022517"/>
    </source>
</evidence>
<dbReference type="InterPro" id="IPR040191">
    <property type="entry name" value="UTP10"/>
</dbReference>
<gene>
    <name evidence="8" type="ORF">G4B88_028744</name>
</gene>
<dbReference type="InterPro" id="IPR012954">
    <property type="entry name" value="BP28_C_dom"/>
</dbReference>
<dbReference type="Proteomes" id="UP000583929">
    <property type="component" value="Unassembled WGS sequence"/>
</dbReference>
<comment type="similarity">
    <text evidence="2">Belongs to the HEATR1/UTP10 family.</text>
</comment>
<dbReference type="GO" id="GO:0045943">
    <property type="term" value="P:positive regulation of transcription by RNA polymerase I"/>
    <property type="evidence" value="ECO:0007669"/>
    <property type="project" value="TreeGrafter"/>
</dbReference>
<dbReference type="GO" id="GO:0034455">
    <property type="term" value="C:t-UTP complex"/>
    <property type="evidence" value="ECO:0007669"/>
    <property type="project" value="TreeGrafter"/>
</dbReference>
<evidence type="ECO:0000256" key="1">
    <source>
        <dbReference type="ARBA" id="ARBA00004604"/>
    </source>
</evidence>
<organism evidence="8 9">
    <name type="scientific">Cannabis sativa</name>
    <name type="common">Hemp</name>
    <name type="synonym">Marijuana</name>
    <dbReference type="NCBI Taxonomy" id="3483"/>
    <lineage>
        <taxon>Eukaryota</taxon>
        <taxon>Viridiplantae</taxon>
        <taxon>Streptophyta</taxon>
        <taxon>Embryophyta</taxon>
        <taxon>Tracheophyta</taxon>
        <taxon>Spermatophyta</taxon>
        <taxon>Magnoliopsida</taxon>
        <taxon>eudicotyledons</taxon>
        <taxon>Gunneridae</taxon>
        <taxon>Pentapetalae</taxon>
        <taxon>rosids</taxon>
        <taxon>fabids</taxon>
        <taxon>Rosales</taxon>
        <taxon>Cannabaceae</taxon>
        <taxon>Cannabis</taxon>
    </lineage>
</organism>
<dbReference type="Pfam" id="PF24477">
    <property type="entry name" value="ARM_At3g06530"/>
    <property type="match status" value="1"/>
</dbReference>
<evidence type="ECO:0000256" key="4">
    <source>
        <dbReference type="ARBA" id="ARBA00022552"/>
    </source>
</evidence>
<dbReference type="PANTHER" id="PTHR13457">
    <property type="entry name" value="BAP28"/>
    <property type="match status" value="1"/>
</dbReference>
<accession>A0A7J6EW91</accession>
<dbReference type="SMART" id="SM01036">
    <property type="entry name" value="BP28CT"/>
    <property type="match status" value="1"/>
</dbReference>
<sequence>MATSIASQLQAIKSFVQVDSDPQQKRPFTRPSIIFKSEQAADIDVETILSIALQGLDVLISIDERFRNYRNDLFSHKSREMDRELLGIEENNRINETISSYLRLISVHFQHQSSIKTLEYLIRRYKIHVYNFEELILCSLPYHDTHAFVRIVELIDTGNSKWKFLDSVKHSGAPPPRKNIVQQCIRDKGVLEAICHYATPSKKLQPSRPVISFCTAVVIEALGSVASPENDFVNKILPFARSGLQPDAKGGSDHKAGAMMIIGLLARKVALSPNLVNTLIRSIAEIAQDDAKESTDLQWLRLALMTMINLIQLQSINMVPKKALEILMEIRDFAGILLELFNEFNIDKFLSVFLDTLFNELNIDYSFSNESSHHVLISILEVLPIKGFVNRLVTKVLSHCLKASEKDTLSTSSLSGSMVKKFLFVLNKNYPSEVQEALRKFLKEKKVQSKKGVSKYDILCKFLDDNLDLSQATLSHSKLWFALHHPKADVRRAVLSGLNATSVLTAKATDPQGFSSVQDAILQQLHDEDLTVVRAAVSLDGINDMLNTTELLKVLNNVLKRCIRILNSSSSENTNLACDVALCCLKKLDFISRDHKDHMNTLAAMICPILLVLPKTQRLNLKALETAKNLNWPLFENLPSLSSTELVSPKKGSSNGQACGLRQQDLTFESLLGTYMEIAMVLQPGSISSMNMDTITFLAERFLMHPEQYIALITEDFKESTSSKTLFLLVIMQSFLMQKNKSGQFVALLEGCYPILKTEWEAFEKLGDGSLKEFKIEMLNWDCRKFIDQLSGFKFKALNPIIIICSFWRLLEAFKSSVHGEVLQDDNKKWLEDLFVFFSASQFNHVFKDHRLYLVTKFNASPLQFLCRLFTEQDVPVAAQVESLHCFTYLCCQPEGRLQFCGQLLAEFPSILVPLSSFNQDVRIAAMNCVEGLRALWAHIDCSSKKNGNQATWSHFLDKLLDLIVQQKRLILSDRKFLPSLMASLLGSSCHSLLVQKNIEQRFDQPTREKILAFILGSALKLSDYSKLMILSLLKGVGSTVVHVKELESFLSQLLRRRSQYHCKSDTSSLKLSNIEVDILCLLLENCAIPSSFDGHLFEDHLFKALQLDGLAVEDPAVMRPCVTVLLKLDNQIYGGLKTELQELLFRELVILFRNASGDIQNAAREALLRLNITWSAIVQMLDHVFKNKGRGISSAYGKKKRKLVGDQKSTLPVDEIYKGENALSFLSSFLDVLLLKKDIVNRDLLLGPLFNLIGKTFPDEWVHHFVVLDKNMVQPSSDGYKTTAATVRYIQQTLLIILEDISTSLINSVPLKENVRNEINIKVLVECACTAKDGVTRNHVFSLITTLTKITPEKVLEHIEDIFTVIGESAVTQIDNYSQHVFEDLISTIVPCWLQRTKNMDKLLQIFMGVLPEMAEHRRLSTVVYLLRILGESNSLTSLLVLLFQSLVSRNGSLFSDSMSASDSSISSTKKEWEYVFALQICEQYPCLIWLPSVVMLLQQVGTGSLRQEMFVELLFVIQFTQHKLHDPEFALKLESENVQVLLEDLMEQIGLLSQLVDTKKKQMTVPPVIRKELKDCIRAVLRTVTTLMIPSAYFNGIIRLLHHGDKNVGKKALGFLCEMLRESDTTKSRHKERNLYARWKHMEETALESFRKLCLEIVKIVDSVDVSDSLKLTAVSALEVLANRFPFDYSIFGDCLPSVTKNITPENFAVSSGCLRTTGAFVNVLGPRALVELPCIVENVIKISREISLRSDVKSIKSNDDTPTASSTSKENIILSILLVLEAVVGKLGAFLNPYLGDIITVIVLNHDFATGSYQKVKFQADTVRRLIAEKIPVRLALPPLLKIYENAVSSGDSSLTAYFGMLANLIGSMDRPSVSGYHAKIFDLCLLALDLRRQRPASLQDIDSVEKSVTNTIISLTMKLTETMFKPLFIRSIEWAESDVEDGVVGNTNVDRAVSFYGMVNKLAENHRSLFIPYFKYLLEGCVRLLTVSGDAKTSGLTRKKKARILEAKSTEDTSISIGNWHLRATILSSLHKCFLYDTGSMKFLDSSNFQVLLKPIVSQLTIEPPSSLEEHSNLPSVKEVDDLLVVCIGQMAVTAATDVLWKPLNHEVLMQTRSEKVRARILGLRVVKYLVEHLREEYLVFLAETIPFLGELLEDMEPSVKSLAQEILKEMESISGESLRQYLWKAMKKVTFVFVMTRLLTMSAVRPRYFTMLQRWNRAFSHLSRLGSQSQKNLNLRNDFYVISRQSYKKAAATATVAPTTADNVEMRFPRNETAVNLDKMFWSKPCSLALDPSSPLRIEEPKYEGIKHVMLKLMLFYSKQSRSIRGANAVYSRITSQVDEPAIYEVFNLEKTFKTTFSLLVLHMWLCLRRLKEEGKEGVEFGQYLYEIYNHDVELRVSQAGVNLLLTKWMKDLERIFYGNIVAYDAAIVPEAKQDELPNVIWRNVFSDDGSLKPDAAAARTAMARYASREVSCLSLTDKDAMFSGNFTFTPLKNVKAKPTTLTVDEVSTALLETDSIKQPSSMSHTDQTLVTRSESSRVFNLEKTFKTTLSLLVLHMWLRLRRLKEEGKEGVEFGQYLYEIYNHDVELRVSQAGVDSALKLQVNLLLTKWMKDLERIFYGNIVAYDAAIVPEAKQDELPNVIWRNVFSDDGSLKPDAAAARTAMARYASREVSCLSLTDEVSTALLETDSIKQPSSMSHTDQTLVTRSESSRVFNLEKTFKTTLSLLVLHMWLRLRRLKEEGKEGVEFGQYLYEIYNHDVELRVSQAGVDSALKLQVNLLLTKWMKDLERIFYGNIVAYDAAIVPEAKQDELPNVIWRNVFSDDGSLKPDAAAARTAMARYASREVSCLSLTDEVSTALLETDSIKQPSSMSHTDQTLVTRSESSRVFNLEKTFKTTLSLLVLHMWLCLRHLKEEGKEGVEFGQYLYEIYNHDVELRVSQAGVDSALKLQVNLLLTKWMKDLERIFYGNIVAYDASIVPEAKQDELPNVIWRNVFSDDGSLKPDAAAARTAMVRYASREVNCLSLTDNDAMFSGNFMFTPRM</sequence>
<comment type="caution">
    <text evidence="8">The sequence shown here is derived from an EMBL/GenBank/DDBJ whole genome shotgun (WGS) entry which is preliminary data.</text>
</comment>
<dbReference type="Pfam" id="PF08146">
    <property type="entry name" value="BP28CT"/>
    <property type="match status" value="1"/>
</dbReference>
<dbReference type="EMBL" id="JAATIQ010000308">
    <property type="protein sequence ID" value="KAF4362691.1"/>
    <property type="molecule type" value="Genomic_DNA"/>
</dbReference>
<dbReference type="InterPro" id="IPR056473">
    <property type="entry name" value="HEAT_Utp10/HEAT1"/>
</dbReference>
<evidence type="ECO:0000259" key="7">
    <source>
        <dbReference type="SMART" id="SM01036"/>
    </source>
</evidence>
<reference evidence="8 9" key="1">
    <citation type="journal article" date="2020" name="bioRxiv">
        <title>Sequence and annotation of 42 cannabis genomes reveals extensive copy number variation in cannabinoid synthesis and pathogen resistance genes.</title>
        <authorList>
            <person name="Mckernan K.J."/>
            <person name="Helbert Y."/>
            <person name="Kane L.T."/>
            <person name="Ebling H."/>
            <person name="Zhang L."/>
            <person name="Liu B."/>
            <person name="Eaton Z."/>
            <person name="Mclaughlin S."/>
            <person name="Kingan S."/>
            <person name="Baybayan P."/>
            <person name="Concepcion G."/>
            <person name="Jordan M."/>
            <person name="Riva A."/>
            <person name="Barbazuk W."/>
            <person name="Harkins T."/>
        </authorList>
    </citation>
    <scope>NUCLEOTIDE SEQUENCE [LARGE SCALE GENOMIC DNA]</scope>
    <source>
        <strain evidence="9">cv. Jamaican Lion 4</strain>
        <tissue evidence="8">Leaf</tissue>
    </source>
</reference>
<keyword evidence="5" id="KW-0539">Nucleus</keyword>
<dbReference type="GO" id="GO:0030515">
    <property type="term" value="F:snoRNA binding"/>
    <property type="evidence" value="ECO:0007669"/>
    <property type="project" value="TreeGrafter"/>
</dbReference>
<comment type="subcellular location">
    <subcellularLocation>
        <location evidence="1">Nucleus</location>
        <location evidence="1">Nucleolus</location>
    </subcellularLocation>
</comment>
<dbReference type="InterPro" id="IPR022125">
    <property type="entry name" value="U3snoRNP10_N"/>
</dbReference>